<feature type="non-terminal residue" evidence="2">
    <location>
        <position position="133"/>
    </location>
</feature>
<feature type="compositionally biased region" description="Basic residues" evidence="1">
    <location>
        <begin position="109"/>
        <end position="120"/>
    </location>
</feature>
<evidence type="ECO:0000313" key="3">
    <source>
        <dbReference type="Proteomes" id="UP000823775"/>
    </source>
</evidence>
<dbReference type="Proteomes" id="UP000823775">
    <property type="component" value="Unassembled WGS sequence"/>
</dbReference>
<keyword evidence="3" id="KW-1185">Reference proteome</keyword>
<evidence type="ECO:0000256" key="1">
    <source>
        <dbReference type="SAM" id="MobiDB-lite"/>
    </source>
</evidence>
<accession>A0ABS8VL90</accession>
<evidence type="ECO:0000313" key="2">
    <source>
        <dbReference type="EMBL" id="MCE0481539.1"/>
    </source>
</evidence>
<comment type="caution">
    <text evidence="2">The sequence shown here is derived from an EMBL/GenBank/DDBJ whole genome shotgun (WGS) entry which is preliminary data.</text>
</comment>
<organism evidence="2 3">
    <name type="scientific">Datura stramonium</name>
    <name type="common">Jimsonweed</name>
    <name type="synonym">Common thornapple</name>
    <dbReference type="NCBI Taxonomy" id="4076"/>
    <lineage>
        <taxon>Eukaryota</taxon>
        <taxon>Viridiplantae</taxon>
        <taxon>Streptophyta</taxon>
        <taxon>Embryophyta</taxon>
        <taxon>Tracheophyta</taxon>
        <taxon>Spermatophyta</taxon>
        <taxon>Magnoliopsida</taxon>
        <taxon>eudicotyledons</taxon>
        <taxon>Gunneridae</taxon>
        <taxon>Pentapetalae</taxon>
        <taxon>asterids</taxon>
        <taxon>lamiids</taxon>
        <taxon>Solanales</taxon>
        <taxon>Solanaceae</taxon>
        <taxon>Solanoideae</taxon>
        <taxon>Datureae</taxon>
        <taxon>Datura</taxon>
    </lineage>
</organism>
<proteinExistence type="predicted"/>
<feature type="region of interest" description="Disordered" evidence="1">
    <location>
        <begin position="90"/>
        <end position="133"/>
    </location>
</feature>
<name>A0ABS8VL90_DATST</name>
<protein>
    <submittedName>
        <fullName evidence="2">Uncharacterized protein</fullName>
    </submittedName>
</protein>
<sequence>MDLGVFDTFRMKLKKKQCTKQELKREKNIWCNTMHARQAARGSSKTGTIGCTRNYLPRCYKPCEALPSQAHSNFLPSALACATQHWMRQQQKATRKRFPTAKNGSLTSTRKRNFKSKRGVVKQAAKMLPRSQQ</sequence>
<gene>
    <name evidence="2" type="ORF">HAX54_039352</name>
</gene>
<dbReference type="EMBL" id="JACEIK010005448">
    <property type="protein sequence ID" value="MCE0481539.1"/>
    <property type="molecule type" value="Genomic_DNA"/>
</dbReference>
<reference evidence="2 3" key="1">
    <citation type="journal article" date="2021" name="BMC Genomics">
        <title>Datura genome reveals duplications of psychoactive alkaloid biosynthetic genes and high mutation rate following tissue culture.</title>
        <authorList>
            <person name="Rajewski A."/>
            <person name="Carter-House D."/>
            <person name="Stajich J."/>
            <person name="Litt A."/>
        </authorList>
    </citation>
    <scope>NUCLEOTIDE SEQUENCE [LARGE SCALE GENOMIC DNA]</scope>
    <source>
        <strain evidence="2">AR-01</strain>
    </source>
</reference>